<comment type="similarity">
    <text evidence="2 5">Belongs to the CBF/MAK21 family.</text>
</comment>
<dbReference type="AlphaFoldDB" id="A0A5N5QQZ8"/>
<evidence type="ECO:0000259" key="8">
    <source>
        <dbReference type="Pfam" id="PF03914"/>
    </source>
</evidence>
<evidence type="ECO:0000259" key="9">
    <source>
        <dbReference type="Pfam" id="PF07540"/>
    </source>
</evidence>
<evidence type="ECO:0000313" key="10">
    <source>
        <dbReference type="EMBL" id="KAB5594124.1"/>
    </source>
</evidence>
<feature type="compositionally biased region" description="Acidic residues" evidence="7">
    <location>
        <begin position="137"/>
        <end position="149"/>
    </location>
</feature>
<dbReference type="GO" id="GO:0042254">
    <property type="term" value="P:ribosome biogenesis"/>
    <property type="evidence" value="ECO:0007669"/>
    <property type="project" value="UniProtKB-KW"/>
</dbReference>
<feature type="domain" description="CCAAT-binding factor" evidence="8">
    <location>
        <begin position="632"/>
        <end position="803"/>
    </location>
</feature>
<dbReference type="Pfam" id="PF03914">
    <property type="entry name" value="CBF"/>
    <property type="match status" value="1"/>
</dbReference>
<reference evidence="10 11" key="1">
    <citation type="journal article" date="2019" name="Fungal Biol. Biotechnol.">
        <title>Draft genome sequence of fastidious pathogen Ceratobasidium theobromae, which causes vascular-streak dieback in Theobroma cacao.</title>
        <authorList>
            <person name="Ali S.S."/>
            <person name="Asman A."/>
            <person name="Shao J."/>
            <person name="Firmansyah A.P."/>
            <person name="Susilo A.W."/>
            <person name="Rosmana A."/>
            <person name="McMahon P."/>
            <person name="Junaid M."/>
            <person name="Guest D."/>
            <person name="Kheng T.Y."/>
            <person name="Meinhardt L.W."/>
            <person name="Bailey B.A."/>
        </authorList>
    </citation>
    <scope>NUCLEOTIDE SEQUENCE [LARGE SCALE GENOMIC DNA]</scope>
    <source>
        <strain evidence="10 11">CT2</strain>
    </source>
</reference>
<feature type="region of interest" description="Disordered" evidence="7">
    <location>
        <begin position="1"/>
        <end position="62"/>
    </location>
</feature>
<gene>
    <name evidence="10" type="ORF">CTheo_2461</name>
</gene>
<feature type="compositionally biased region" description="Basic and acidic residues" evidence="7">
    <location>
        <begin position="484"/>
        <end position="497"/>
    </location>
</feature>
<feature type="compositionally biased region" description="Acidic residues" evidence="7">
    <location>
        <begin position="209"/>
        <end position="220"/>
    </location>
</feature>
<feature type="domain" description="Nucleolar complex-associated protein 3 N-terminal" evidence="9">
    <location>
        <begin position="261"/>
        <end position="368"/>
    </location>
</feature>
<feature type="region of interest" description="Disordered" evidence="7">
    <location>
        <begin position="82"/>
        <end position="228"/>
    </location>
</feature>
<comment type="caution">
    <text evidence="10">The sequence shown here is derived from an EMBL/GenBank/DDBJ whole genome shotgun (WGS) entry which is preliminary data.</text>
</comment>
<keyword evidence="11" id="KW-1185">Reference proteome</keyword>
<feature type="compositionally biased region" description="Basic and acidic residues" evidence="7">
    <location>
        <begin position="101"/>
        <end position="110"/>
    </location>
</feature>
<name>A0A5N5QQZ8_9AGAM</name>
<dbReference type="Proteomes" id="UP000383932">
    <property type="component" value="Unassembled WGS sequence"/>
</dbReference>
<dbReference type="GO" id="GO:0003682">
    <property type="term" value="F:chromatin binding"/>
    <property type="evidence" value="ECO:0007669"/>
    <property type="project" value="TreeGrafter"/>
</dbReference>
<keyword evidence="4" id="KW-0539">Nucleus</keyword>
<dbReference type="PIRSF" id="PIRSF028977">
    <property type="entry name" value="Nucleolar_complex_p3"/>
    <property type="match status" value="1"/>
</dbReference>
<comment type="subcellular location">
    <subcellularLocation>
        <location evidence="1 5">Nucleus</location>
        <location evidence="1 5">Nucleolus</location>
    </subcellularLocation>
</comment>
<evidence type="ECO:0000256" key="7">
    <source>
        <dbReference type="SAM" id="MobiDB-lite"/>
    </source>
</evidence>
<evidence type="ECO:0000256" key="3">
    <source>
        <dbReference type="ARBA" id="ARBA00023054"/>
    </source>
</evidence>
<dbReference type="InterPro" id="IPR016903">
    <property type="entry name" value="Nucleolar_cplx-assoc_3"/>
</dbReference>
<keyword evidence="3 6" id="KW-0175">Coiled coil</keyword>
<feature type="compositionally biased region" description="Basic and acidic residues" evidence="7">
    <location>
        <begin position="82"/>
        <end position="94"/>
    </location>
</feature>
<dbReference type="Pfam" id="PF07540">
    <property type="entry name" value="NOC3p"/>
    <property type="match status" value="1"/>
</dbReference>
<evidence type="ECO:0000313" key="11">
    <source>
        <dbReference type="Proteomes" id="UP000383932"/>
    </source>
</evidence>
<evidence type="ECO:0000256" key="4">
    <source>
        <dbReference type="ARBA" id="ARBA00023242"/>
    </source>
</evidence>
<dbReference type="GO" id="GO:0005730">
    <property type="term" value="C:nucleolus"/>
    <property type="evidence" value="ECO:0007669"/>
    <property type="project" value="UniProtKB-SubCell"/>
</dbReference>
<dbReference type="PANTHER" id="PTHR14428">
    <property type="entry name" value="NUCLEOLAR COMPLEX PROTEIN 3"/>
    <property type="match status" value="1"/>
</dbReference>
<keyword evidence="5" id="KW-0690">Ribosome biogenesis</keyword>
<evidence type="ECO:0000256" key="2">
    <source>
        <dbReference type="ARBA" id="ARBA00007797"/>
    </source>
</evidence>
<dbReference type="PANTHER" id="PTHR14428:SF5">
    <property type="entry name" value="NUCLEOLAR COMPLEX PROTEIN 3 HOMOLOG"/>
    <property type="match status" value="1"/>
</dbReference>
<comment type="function">
    <text evidence="5">Required for synthesis of 60S ribosomal subunits and the transport of pre-ribosomes from the nucleoplasm to the cytoplasm.</text>
</comment>
<protein>
    <recommendedName>
        <fullName evidence="5">Nucleolar complex-associated protein 3</fullName>
    </recommendedName>
</protein>
<feature type="compositionally biased region" description="Acidic residues" evidence="7">
    <location>
        <begin position="50"/>
        <end position="62"/>
    </location>
</feature>
<dbReference type="InterPro" id="IPR011501">
    <property type="entry name" value="Noc3_N"/>
</dbReference>
<evidence type="ECO:0000256" key="5">
    <source>
        <dbReference type="PIRNR" id="PIRNR028977"/>
    </source>
</evidence>
<feature type="coiled-coil region" evidence="6">
    <location>
        <begin position="519"/>
        <end position="553"/>
    </location>
</feature>
<dbReference type="InterPro" id="IPR005612">
    <property type="entry name" value="CCAAT-binding_factor"/>
</dbReference>
<feature type="region of interest" description="Disordered" evidence="7">
    <location>
        <begin position="484"/>
        <end position="507"/>
    </location>
</feature>
<evidence type="ECO:0000256" key="6">
    <source>
        <dbReference type="SAM" id="Coils"/>
    </source>
</evidence>
<dbReference type="GO" id="GO:0006270">
    <property type="term" value="P:DNA replication initiation"/>
    <property type="evidence" value="ECO:0007669"/>
    <property type="project" value="TreeGrafter"/>
</dbReference>
<dbReference type="OrthoDB" id="10263597at2759"/>
<feature type="compositionally biased region" description="Basic and acidic residues" evidence="7">
    <location>
        <begin position="21"/>
        <end position="40"/>
    </location>
</feature>
<feature type="compositionally biased region" description="Basic and acidic residues" evidence="7">
    <location>
        <begin position="150"/>
        <end position="165"/>
    </location>
</feature>
<organism evidence="10 11">
    <name type="scientific">Ceratobasidium theobromae</name>
    <dbReference type="NCBI Taxonomy" id="1582974"/>
    <lineage>
        <taxon>Eukaryota</taxon>
        <taxon>Fungi</taxon>
        <taxon>Dikarya</taxon>
        <taxon>Basidiomycota</taxon>
        <taxon>Agaricomycotina</taxon>
        <taxon>Agaricomycetes</taxon>
        <taxon>Cantharellales</taxon>
        <taxon>Ceratobasidiaceae</taxon>
        <taxon>Ceratobasidium</taxon>
    </lineage>
</organism>
<dbReference type="EMBL" id="SSOP01000025">
    <property type="protein sequence ID" value="KAB5594124.1"/>
    <property type="molecule type" value="Genomic_DNA"/>
</dbReference>
<evidence type="ECO:0000256" key="1">
    <source>
        <dbReference type="ARBA" id="ARBA00004604"/>
    </source>
</evidence>
<accession>A0A5N5QQZ8</accession>
<proteinExistence type="inferred from homology"/>
<sequence>MMLKRSAPVTNGRVRKKQKIGLKENGKKPLKAKGKERAFERPTIPIPGTNDEEKDKDEELSEEDIEIFRKDGAGRFLVTLDKKGIARSKKETQRLHKLSKPIHEPRHVEDDLPSIESHSDDGEEWSSGLDNGSDALSDQDSDVSESESLESEREKPSKRMRNKPDSDEELPYELASRPKPPSPKRTAERLPIKLGNGRVQSIGTRDVDPYSESEESEEDTSPVPEFKPSFVEDVSTGARFGRPAVRDIVQCKSRKARVEAAKEQLASICQEIMAEPENSLGLLRRLHTFALPEIPGTISKSGEQLPPTPNDPRIRALALLSQLAVFKDIVPGYRIRALTEHEKAEKVSQMVQKTRDWEQGLVGVYQNYLKLLEAEVKAKSELGQVALKCMCALLTSITHFNFRSNIMASIVARLSRRSWDKTSELCLNTLITMLREDNTGAPSLEAVRLLNRMIKERRFLIHPKVLSCLLHLRLKTELGVRANRETVDREGSKPERGKRLRKGKKANAKEGQMYLSKKAKKVLKANKEIETEMAEAAAEVDKEERTQQQTETLKLLFVLYFRILKHPKPTPLLPAALEGISRYAHMVNVDFFKDLLQVLKELIDQGAFHEEDEDEEGGHGLVKESEVLRQQLLCISTAFELLSGQGESLNIDLDQFIQHLYGLILPLSLSSDLESSPSPTGKGVPTHLASSSDLLYRALGKVFAPRSTSSAHPPWRIAAFAKRLLTAATHLPPASAVRALEFVHSLFMKHPQLDVLLGTDDRAASGVYRPDVEDPQLANAFASSVWELQLLVSHWDARVRAAALTLSEFVRP</sequence>